<keyword evidence="3" id="KW-1185">Reference proteome</keyword>
<dbReference type="AlphaFoldDB" id="G2E2F6"/>
<dbReference type="STRING" id="765913.ThidrDRAFT_2504"/>
<evidence type="ECO:0000313" key="3">
    <source>
        <dbReference type="Proteomes" id="UP000004200"/>
    </source>
</evidence>
<evidence type="ECO:0000313" key="2">
    <source>
        <dbReference type="EMBL" id="EGV30872.1"/>
    </source>
</evidence>
<dbReference type="Pfam" id="PF01937">
    <property type="entry name" value="ARMT1-like_dom"/>
    <property type="match status" value="1"/>
</dbReference>
<reference evidence="2 3" key="1">
    <citation type="submission" date="2011-06" db="EMBL/GenBank/DDBJ databases">
        <title>The draft genome of Thiorhodococcus drewsii AZ1.</title>
        <authorList>
            <consortium name="US DOE Joint Genome Institute (JGI-PGF)"/>
            <person name="Lucas S."/>
            <person name="Han J."/>
            <person name="Lapidus A."/>
            <person name="Cheng J.-F."/>
            <person name="Goodwin L."/>
            <person name="Pitluck S."/>
            <person name="Peters L."/>
            <person name="Land M.L."/>
            <person name="Hauser L."/>
            <person name="Vogl K."/>
            <person name="Liu Z."/>
            <person name="Imhoff J."/>
            <person name="Thiel V."/>
            <person name="Frigaard N.-U."/>
            <person name="Bryant D.A."/>
            <person name="Woyke T.J."/>
        </authorList>
    </citation>
    <scope>NUCLEOTIDE SEQUENCE [LARGE SCALE GENOMIC DNA]</scope>
    <source>
        <strain evidence="2 3">AZ1</strain>
    </source>
</reference>
<dbReference type="OrthoDB" id="9796465at2"/>
<dbReference type="InterPro" id="IPR002791">
    <property type="entry name" value="ARMT1-like_metal-bd"/>
</dbReference>
<dbReference type="Gene3D" id="3.40.50.10880">
    <property type="entry name" value="Uncharacterised protein PF01937, DUF89, domain 3"/>
    <property type="match status" value="1"/>
</dbReference>
<proteinExistence type="predicted"/>
<dbReference type="EMBL" id="AFWT01000016">
    <property type="protein sequence ID" value="EGV30872.1"/>
    <property type="molecule type" value="Genomic_DNA"/>
</dbReference>
<dbReference type="PATRIC" id="fig|765913.3.peg.2548"/>
<dbReference type="SUPFAM" id="SSF111321">
    <property type="entry name" value="AF1104-like"/>
    <property type="match status" value="1"/>
</dbReference>
<accession>G2E2F6</accession>
<dbReference type="Proteomes" id="UP000004200">
    <property type="component" value="Unassembled WGS sequence"/>
</dbReference>
<dbReference type="PIRSF" id="PIRSF006593">
    <property type="entry name" value="UCP006593"/>
    <property type="match status" value="1"/>
</dbReference>
<dbReference type="RefSeq" id="WP_007041217.1">
    <property type="nucleotide sequence ID" value="NZ_AFWT01000016.1"/>
</dbReference>
<dbReference type="Gene3D" id="1.10.285.20">
    <property type="entry name" value="Uncharacterised protein PF01937, DUF89, domain 2"/>
    <property type="match status" value="1"/>
</dbReference>
<dbReference type="InterPro" id="IPR014444">
    <property type="entry name" value="PH1575-like"/>
</dbReference>
<dbReference type="eggNOG" id="COG1578">
    <property type="taxonomic scope" value="Bacteria"/>
</dbReference>
<gene>
    <name evidence="2" type="ORF">ThidrDRAFT_2504</name>
</gene>
<protein>
    <recommendedName>
        <fullName evidence="1">Damage-control phosphatase ARMT1-like metal-binding domain-containing protein</fullName>
    </recommendedName>
</protein>
<comment type="caution">
    <text evidence="2">The sequence shown here is derived from an EMBL/GenBank/DDBJ whole genome shotgun (WGS) entry which is preliminary data.</text>
</comment>
<evidence type="ECO:0000259" key="1">
    <source>
        <dbReference type="Pfam" id="PF01937"/>
    </source>
</evidence>
<dbReference type="InterPro" id="IPR036075">
    <property type="entry name" value="ARMT-1-like_metal-bd_sf"/>
</dbReference>
<feature type="domain" description="Damage-control phosphatase ARMT1-like metal-binding" evidence="1">
    <location>
        <begin position="4"/>
        <end position="274"/>
    </location>
</feature>
<organism evidence="2 3">
    <name type="scientific">Thiorhodococcus drewsii AZ1</name>
    <dbReference type="NCBI Taxonomy" id="765913"/>
    <lineage>
        <taxon>Bacteria</taxon>
        <taxon>Pseudomonadati</taxon>
        <taxon>Pseudomonadota</taxon>
        <taxon>Gammaproteobacteria</taxon>
        <taxon>Chromatiales</taxon>
        <taxon>Chromatiaceae</taxon>
        <taxon>Thiorhodococcus</taxon>
    </lineage>
</organism>
<sequence>MKTYLDCYACFLRQALSAARRADASPEQQHRILIQTMDHLRSLPATATPPEMAETIHRLAREETGNPDPYRAAKQDATRQALDLLPHLRDLVRASADPLETAVRIAIAGNIIDQGVAESFELESTLERVLTQPFGIGGLAELRAALTTADTILYLGDNAGETVFDRVLIEHLAKPVTYVVKGAPIINDATREDAIAAGLDQVAELIDNGSEAPGTLLERCSDAFRARFERARLIIAKGQANYETLSESPAPIFFLLQAKCSVIASDMGMHTGDIVLLPNLAHRR</sequence>
<name>G2E2F6_9GAMM</name>